<gene>
    <name evidence="2" type="ORF">Rai3103_01485</name>
</gene>
<name>A0A5Q2F6H5_9ACTN</name>
<dbReference type="AlphaFoldDB" id="A0A5Q2F6H5"/>
<dbReference type="Proteomes" id="UP000386847">
    <property type="component" value="Chromosome"/>
</dbReference>
<accession>A0A5Q2F6H5</accession>
<dbReference type="RefSeq" id="WP_153571097.1">
    <property type="nucleotide sequence ID" value="NZ_CP045725.1"/>
</dbReference>
<dbReference type="KEGG" id="rain:Rai3103_01485"/>
<evidence type="ECO:0000313" key="3">
    <source>
        <dbReference type="Proteomes" id="UP000386847"/>
    </source>
</evidence>
<protein>
    <submittedName>
        <fullName evidence="2">Uncharacterized protein</fullName>
    </submittedName>
</protein>
<dbReference type="EMBL" id="CP045725">
    <property type="protein sequence ID" value="QGF22572.1"/>
    <property type="molecule type" value="Genomic_DNA"/>
</dbReference>
<proteinExistence type="predicted"/>
<sequence length="121" mass="12259">MMNARRSLGFGLALFGLGTAVALTQAGPGGQYKDAVVTTWVGRDHWVTAFVMAYVGVAAALALLVVAHHARTVLGSRGGAALERLATVGATLGAAGWMLSGGISVALAEGDRRCRPASAIP</sequence>
<keyword evidence="1" id="KW-0472">Membrane</keyword>
<keyword evidence="1" id="KW-0812">Transmembrane</keyword>
<feature type="transmembrane region" description="Helical" evidence="1">
    <location>
        <begin position="46"/>
        <end position="67"/>
    </location>
</feature>
<keyword evidence="3" id="KW-1185">Reference proteome</keyword>
<evidence type="ECO:0000256" key="1">
    <source>
        <dbReference type="SAM" id="Phobius"/>
    </source>
</evidence>
<organism evidence="2 3">
    <name type="scientific">Raineyella fluvialis</name>
    <dbReference type="NCBI Taxonomy" id="2662261"/>
    <lineage>
        <taxon>Bacteria</taxon>
        <taxon>Bacillati</taxon>
        <taxon>Actinomycetota</taxon>
        <taxon>Actinomycetes</taxon>
        <taxon>Propionibacteriales</taxon>
        <taxon>Propionibacteriaceae</taxon>
        <taxon>Raineyella</taxon>
    </lineage>
</organism>
<reference evidence="2 3" key="1">
    <citation type="submission" date="2019-10" db="EMBL/GenBank/DDBJ databases">
        <title>Genomic analysis of Raineyella sp. CBA3103.</title>
        <authorList>
            <person name="Roh S.W."/>
        </authorList>
    </citation>
    <scope>NUCLEOTIDE SEQUENCE [LARGE SCALE GENOMIC DNA]</scope>
    <source>
        <strain evidence="2 3">CBA3103</strain>
    </source>
</reference>
<evidence type="ECO:0000313" key="2">
    <source>
        <dbReference type="EMBL" id="QGF22572.1"/>
    </source>
</evidence>
<keyword evidence="1" id="KW-1133">Transmembrane helix</keyword>